<gene>
    <name evidence="6" type="ORF">COB13_17205</name>
</gene>
<dbReference type="PROSITE" id="PS51296">
    <property type="entry name" value="RIESKE"/>
    <property type="match status" value="1"/>
</dbReference>
<feature type="domain" description="Rieske" evidence="5">
    <location>
        <begin position="4"/>
        <end position="115"/>
    </location>
</feature>
<dbReference type="InterPro" id="IPR017941">
    <property type="entry name" value="Rieske_2Fe-2S"/>
</dbReference>
<keyword evidence="1" id="KW-0001">2Fe-2S</keyword>
<evidence type="ECO:0000313" key="6">
    <source>
        <dbReference type="EMBL" id="PCI96673.1"/>
    </source>
</evidence>
<dbReference type="GO" id="GO:0046872">
    <property type="term" value="F:metal ion binding"/>
    <property type="evidence" value="ECO:0007669"/>
    <property type="project" value="UniProtKB-KW"/>
</dbReference>
<evidence type="ECO:0000256" key="4">
    <source>
        <dbReference type="ARBA" id="ARBA00023014"/>
    </source>
</evidence>
<keyword evidence="4" id="KW-0411">Iron-sulfur</keyword>
<accession>A0A2A4YPB7</accession>
<dbReference type="SUPFAM" id="SSF50022">
    <property type="entry name" value="ISP domain"/>
    <property type="match status" value="1"/>
</dbReference>
<dbReference type="AlphaFoldDB" id="A0A2A4YPB7"/>
<dbReference type="PANTHER" id="PTHR21496">
    <property type="entry name" value="FERREDOXIN-RELATED"/>
    <property type="match status" value="1"/>
</dbReference>
<sequence>MGQHVVCEIHEIPEGKAKQVHVEGRDIAVFNLGDHFAAITSKCPHEGANLCNGKITKFIDSNGPGEYFLEGNQKLVRCPWHGWEFDLKTGQSHCDPKRMRVKSFEVDVTDGEQAVQIKQADTDLPERIEGPFKIEIFEVSVKDQYVILSI</sequence>
<dbReference type="Gene3D" id="2.102.10.10">
    <property type="entry name" value="Rieske [2Fe-2S] iron-sulphur domain"/>
    <property type="match status" value="1"/>
</dbReference>
<dbReference type="GO" id="GO:0051537">
    <property type="term" value="F:2 iron, 2 sulfur cluster binding"/>
    <property type="evidence" value="ECO:0007669"/>
    <property type="project" value="UniProtKB-KW"/>
</dbReference>
<dbReference type="PANTHER" id="PTHR21496:SF23">
    <property type="entry name" value="3-PHENYLPROPIONATE_CINNAMIC ACID DIOXYGENASE FERREDOXIN SUBUNIT"/>
    <property type="match status" value="1"/>
</dbReference>
<proteinExistence type="predicted"/>
<organism evidence="6">
    <name type="scientific">OCS116 cluster bacterium</name>
    <dbReference type="NCBI Taxonomy" id="2030921"/>
    <lineage>
        <taxon>Bacteria</taxon>
        <taxon>Pseudomonadati</taxon>
        <taxon>Pseudomonadota</taxon>
        <taxon>Alphaproteobacteria</taxon>
        <taxon>OCS116 cluster</taxon>
    </lineage>
</organism>
<reference evidence="6" key="2">
    <citation type="journal article" date="2018" name="ISME J.">
        <title>A dynamic microbial community with high functional redundancy inhabits the cold, oxic subseafloor aquifer.</title>
        <authorList>
            <person name="Tully B.J."/>
            <person name="Wheat C.G."/>
            <person name="Glazer B.T."/>
            <person name="Huber J.A."/>
        </authorList>
    </citation>
    <scope>NUCLEOTIDE SEQUENCE</scope>
    <source>
        <strain evidence="6">NORP83</strain>
    </source>
</reference>
<evidence type="ECO:0000256" key="1">
    <source>
        <dbReference type="ARBA" id="ARBA00022714"/>
    </source>
</evidence>
<dbReference type="EMBL" id="NVUS01000040">
    <property type="protein sequence ID" value="PCI96673.1"/>
    <property type="molecule type" value="Genomic_DNA"/>
</dbReference>
<protein>
    <submittedName>
        <fullName evidence="6">2Fe-2S ferredoxin</fullName>
    </submittedName>
</protein>
<dbReference type="InterPro" id="IPR036922">
    <property type="entry name" value="Rieske_2Fe-2S_sf"/>
</dbReference>
<keyword evidence="3" id="KW-0408">Iron</keyword>
<evidence type="ECO:0000256" key="3">
    <source>
        <dbReference type="ARBA" id="ARBA00023004"/>
    </source>
</evidence>
<keyword evidence="2" id="KW-0479">Metal-binding</keyword>
<name>A0A2A4YPB7_9PROT</name>
<evidence type="ECO:0000256" key="2">
    <source>
        <dbReference type="ARBA" id="ARBA00022723"/>
    </source>
</evidence>
<comment type="caution">
    <text evidence="6">The sequence shown here is derived from an EMBL/GenBank/DDBJ whole genome shotgun (WGS) entry which is preliminary data.</text>
</comment>
<evidence type="ECO:0000259" key="5">
    <source>
        <dbReference type="PROSITE" id="PS51296"/>
    </source>
</evidence>
<dbReference type="Pfam" id="PF00355">
    <property type="entry name" value="Rieske"/>
    <property type="match status" value="1"/>
</dbReference>
<reference key="1">
    <citation type="submission" date="2017-08" db="EMBL/GenBank/DDBJ databases">
        <title>A dynamic microbial community with high functional redundancy inhabits the cold, oxic subseafloor aquifer.</title>
        <authorList>
            <person name="Tully B.J."/>
            <person name="Wheat C.G."/>
            <person name="Glazer B.T."/>
            <person name="Huber J.A."/>
        </authorList>
    </citation>
    <scope>NUCLEOTIDE SEQUENCE [LARGE SCALE GENOMIC DNA]</scope>
</reference>